<evidence type="ECO:0000256" key="10">
    <source>
        <dbReference type="ARBA" id="ARBA00023303"/>
    </source>
</evidence>
<keyword evidence="8 13" id="KW-0472">Membrane</keyword>
<feature type="compositionally biased region" description="Basic and acidic residues" evidence="12">
    <location>
        <begin position="498"/>
        <end position="514"/>
    </location>
</feature>
<dbReference type="Pfam" id="PF00858">
    <property type="entry name" value="ASC"/>
    <property type="match status" value="1"/>
</dbReference>
<gene>
    <name evidence="14" type="primary">105313535</name>
</gene>
<reference evidence="14" key="2">
    <citation type="submission" date="2017-05" db="UniProtKB">
        <authorList>
            <consortium name="EnsemblMetazoa"/>
        </authorList>
    </citation>
    <scope>IDENTIFICATION</scope>
</reference>
<dbReference type="PANTHER" id="PTHR11690:SF300">
    <property type="entry name" value="PICKPOCKET PROTEIN 19"/>
    <property type="match status" value="1"/>
</dbReference>
<keyword evidence="4 11" id="KW-0812">Transmembrane</keyword>
<dbReference type="Gene3D" id="2.60.470.10">
    <property type="entry name" value="Acid-sensing ion channels like domains"/>
    <property type="match status" value="1"/>
</dbReference>
<evidence type="ECO:0000256" key="3">
    <source>
        <dbReference type="ARBA" id="ARBA00022461"/>
    </source>
</evidence>
<keyword evidence="6" id="KW-0915">Sodium</keyword>
<dbReference type="AlphaFoldDB" id="A0A1X7UFI6"/>
<evidence type="ECO:0000313" key="15">
    <source>
        <dbReference type="Proteomes" id="UP000007879"/>
    </source>
</evidence>
<dbReference type="EnsemblMetazoa" id="XM_011407042.2">
    <property type="protein sequence ID" value="XP_011405344.1"/>
    <property type="gene ID" value="LOC105313535"/>
</dbReference>
<keyword evidence="9 11" id="KW-0739">Sodium transport</keyword>
<evidence type="ECO:0000256" key="4">
    <source>
        <dbReference type="ARBA" id="ARBA00022692"/>
    </source>
</evidence>
<dbReference type="OrthoDB" id="6021021at2759"/>
<dbReference type="KEGG" id="aqu:105313535"/>
<dbReference type="PRINTS" id="PR01078">
    <property type="entry name" value="AMINACHANNEL"/>
</dbReference>
<evidence type="ECO:0000256" key="9">
    <source>
        <dbReference type="ARBA" id="ARBA00023201"/>
    </source>
</evidence>
<keyword evidence="5 13" id="KW-1133">Transmembrane helix</keyword>
<dbReference type="EnsemblMetazoa" id="Aqu2.1.26218_001">
    <property type="protein sequence ID" value="Aqu2.1.26218_001"/>
    <property type="gene ID" value="Aqu2.1.26218"/>
</dbReference>
<accession>A0A1X7UFI6</accession>
<dbReference type="FunCoup" id="A0A1X7UFI6">
    <property type="interactions" value="79"/>
</dbReference>
<feature type="transmembrane region" description="Helical" evidence="13">
    <location>
        <begin position="41"/>
        <end position="62"/>
    </location>
</feature>
<keyword evidence="3 11" id="KW-0894">Sodium channel</keyword>
<keyword evidence="10 11" id="KW-0407">Ion channel</keyword>
<evidence type="ECO:0000256" key="5">
    <source>
        <dbReference type="ARBA" id="ARBA00022989"/>
    </source>
</evidence>
<keyword evidence="15" id="KW-1185">Reference proteome</keyword>
<dbReference type="PANTHER" id="PTHR11690">
    <property type="entry name" value="AMILORIDE-SENSITIVE SODIUM CHANNEL-RELATED"/>
    <property type="match status" value="1"/>
</dbReference>
<name>A0A1X7UFI6_AMPQE</name>
<dbReference type="Gene3D" id="1.10.287.770">
    <property type="entry name" value="YojJ-like"/>
    <property type="match status" value="1"/>
</dbReference>
<comment type="similarity">
    <text evidence="11">Belongs to the amiloride-sensitive sodium channel (TC 1.A.6) family.</text>
</comment>
<evidence type="ECO:0000256" key="6">
    <source>
        <dbReference type="ARBA" id="ARBA00023053"/>
    </source>
</evidence>
<feature type="transmembrane region" description="Helical" evidence="13">
    <location>
        <begin position="434"/>
        <end position="453"/>
    </location>
</feature>
<keyword evidence="2 11" id="KW-0813">Transport</keyword>
<proteinExistence type="inferred from homology"/>
<keyword evidence="7 11" id="KW-0406">Ion transport</keyword>
<evidence type="ECO:0000256" key="12">
    <source>
        <dbReference type="SAM" id="MobiDB-lite"/>
    </source>
</evidence>
<dbReference type="eggNOG" id="KOG4294">
    <property type="taxonomic scope" value="Eukaryota"/>
</dbReference>
<evidence type="ECO:0000256" key="2">
    <source>
        <dbReference type="ARBA" id="ARBA00022448"/>
    </source>
</evidence>
<evidence type="ECO:0000256" key="7">
    <source>
        <dbReference type="ARBA" id="ARBA00023065"/>
    </source>
</evidence>
<dbReference type="GO" id="GO:0005886">
    <property type="term" value="C:plasma membrane"/>
    <property type="evidence" value="ECO:0007669"/>
    <property type="project" value="TreeGrafter"/>
</dbReference>
<dbReference type="InterPro" id="IPR001873">
    <property type="entry name" value="ENaC"/>
</dbReference>
<evidence type="ECO:0000256" key="11">
    <source>
        <dbReference type="RuleBase" id="RU000679"/>
    </source>
</evidence>
<evidence type="ECO:0000256" key="13">
    <source>
        <dbReference type="SAM" id="Phobius"/>
    </source>
</evidence>
<sequence length="522" mass="58784">MPTLVRNAHVWTDQYFSDFIDTTTINGVFQIFRGRSKIRQIFWGLLFIGSFIGCIVTFGYSFRNFAQKPTASTIKVITQAQTGLAFPAVTICNLNIYQNPNYSNVLSSEMYALIQYLFETDDIFNEFNITSECKDLIDNASEDYGKESLYDMLLPKDYSSNLIYDCTFRDDALGDAMSCKDQFYPVLTPGGICYTFNGVRSEMIAPVIKSIGIKYGLKLVLNIEQETHPTFDGRTGVKVIIHERNDIPRPNLYGINVSPGQNIDIGVSRSFFIDETDQDKCNNDIEGNFPFLPNIVYSQFACRINQLYERLSQQRNCGCLPIPYRPESGPYTNTPNCTLGNLCCLLREFPIADASSTCQLPCNYSVYEYRDSYSSFPNGRALTEIARKVNMSKTDVKENFLSVNVFFEALHTTESITQYTYGAVDLLGELGGNMGLFLGISIISIMEVIMLILDEIKHLCPKKVKKKFDNIDDKLRNYIPDIAPSQTDTPNALEAGTEEVHVEDPSPSEADIKSNAEAIEES</sequence>
<evidence type="ECO:0000256" key="1">
    <source>
        <dbReference type="ARBA" id="ARBA00004141"/>
    </source>
</evidence>
<reference evidence="15" key="1">
    <citation type="journal article" date="2010" name="Nature">
        <title>The Amphimedon queenslandica genome and the evolution of animal complexity.</title>
        <authorList>
            <person name="Srivastava M."/>
            <person name="Simakov O."/>
            <person name="Chapman J."/>
            <person name="Fahey B."/>
            <person name="Gauthier M.E."/>
            <person name="Mitros T."/>
            <person name="Richards G.S."/>
            <person name="Conaco C."/>
            <person name="Dacre M."/>
            <person name="Hellsten U."/>
            <person name="Larroux C."/>
            <person name="Putnam N.H."/>
            <person name="Stanke M."/>
            <person name="Adamska M."/>
            <person name="Darling A."/>
            <person name="Degnan S.M."/>
            <person name="Oakley T.H."/>
            <person name="Plachetzki D.C."/>
            <person name="Zhai Y."/>
            <person name="Adamski M."/>
            <person name="Calcino A."/>
            <person name="Cummins S.F."/>
            <person name="Goodstein D.M."/>
            <person name="Harris C."/>
            <person name="Jackson D.J."/>
            <person name="Leys S.P."/>
            <person name="Shu S."/>
            <person name="Woodcroft B.J."/>
            <person name="Vervoort M."/>
            <person name="Kosik K.S."/>
            <person name="Manning G."/>
            <person name="Degnan B.M."/>
            <person name="Rokhsar D.S."/>
        </authorList>
    </citation>
    <scope>NUCLEOTIDE SEQUENCE [LARGE SCALE GENOMIC DNA]</scope>
</reference>
<dbReference type="InParanoid" id="A0A1X7UFI6"/>
<feature type="region of interest" description="Disordered" evidence="12">
    <location>
        <begin position="482"/>
        <end position="522"/>
    </location>
</feature>
<evidence type="ECO:0000313" key="14">
    <source>
        <dbReference type="EnsemblMetazoa" id="Aqu2.1.26218_001"/>
    </source>
</evidence>
<protein>
    <submittedName>
        <fullName evidence="14">Uncharacterized protein</fullName>
    </submittedName>
</protein>
<organism evidence="14">
    <name type="scientific">Amphimedon queenslandica</name>
    <name type="common">Sponge</name>
    <dbReference type="NCBI Taxonomy" id="400682"/>
    <lineage>
        <taxon>Eukaryota</taxon>
        <taxon>Metazoa</taxon>
        <taxon>Porifera</taxon>
        <taxon>Demospongiae</taxon>
        <taxon>Heteroscleromorpha</taxon>
        <taxon>Haplosclerida</taxon>
        <taxon>Niphatidae</taxon>
        <taxon>Amphimedon</taxon>
    </lineage>
</organism>
<evidence type="ECO:0000256" key="8">
    <source>
        <dbReference type="ARBA" id="ARBA00023136"/>
    </source>
</evidence>
<comment type="subcellular location">
    <subcellularLocation>
        <location evidence="1">Membrane</location>
        <topology evidence="1">Multi-pass membrane protein</topology>
    </subcellularLocation>
</comment>
<dbReference type="Proteomes" id="UP000007879">
    <property type="component" value="Unassembled WGS sequence"/>
</dbReference>
<dbReference type="GO" id="GO:0015280">
    <property type="term" value="F:ligand-gated sodium channel activity"/>
    <property type="evidence" value="ECO:0007669"/>
    <property type="project" value="TreeGrafter"/>
</dbReference>